<dbReference type="EMBL" id="LATX01001922">
    <property type="protein sequence ID" value="KTB36145.1"/>
    <property type="molecule type" value="Genomic_DNA"/>
</dbReference>
<keyword evidence="2" id="KW-0732">Signal</keyword>
<dbReference type="SUPFAM" id="SSF48208">
    <property type="entry name" value="Six-hairpin glycosidases"/>
    <property type="match status" value="1"/>
</dbReference>
<keyword evidence="1" id="KW-0378">Hydrolase</keyword>
<dbReference type="GO" id="GO:0005975">
    <property type="term" value="P:carbohydrate metabolic process"/>
    <property type="evidence" value="ECO:0007669"/>
    <property type="project" value="InterPro"/>
</dbReference>
<dbReference type="InterPro" id="IPR010905">
    <property type="entry name" value="Glyco_hydro_88"/>
</dbReference>
<gene>
    <name evidence="3" type="ORF">WG66_11306</name>
</gene>
<feature type="chain" id="PRO_5006901796" description="Cell wall glycosyl hydrolase" evidence="2">
    <location>
        <begin position="20"/>
        <end position="432"/>
    </location>
</feature>
<dbReference type="InterPro" id="IPR008928">
    <property type="entry name" value="6-hairpin_glycosidase_sf"/>
</dbReference>
<feature type="signal peptide" evidence="2">
    <location>
        <begin position="1"/>
        <end position="19"/>
    </location>
</feature>
<organism evidence="3 4">
    <name type="scientific">Moniliophthora roreri</name>
    <name type="common">Frosty pod rot fungus</name>
    <name type="synonym">Monilia roreri</name>
    <dbReference type="NCBI Taxonomy" id="221103"/>
    <lineage>
        <taxon>Eukaryota</taxon>
        <taxon>Fungi</taxon>
        <taxon>Dikarya</taxon>
        <taxon>Basidiomycota</taxon>
        <taxon>Agaricomycotina</taxon>
        <taxon>Agaricomycetes</taxon>
        <taxon>Agaricomycetidae</taxon>
        <taxon>Agaricales</taxon>
        <taxon>Marasmiineae</taxon>
        <taxon>Marasmiaceae</taxon>
        <taxon>Moniliophthora</taxon>
    </lineage>
</organism>
<dbReference type="InterPro" id="IPR012341">
    <property type="entry name" value="6hp_glycosidase-like_sf"/>
</dbReference>
<dbReference type="Proteomes" id="UP000054988">
    <property type="component" value="Unassembled WGS sequence"/>
</dbReference>
<dbReference type="Pfam" id="PF07470">
    <property type="entry name" value="Glyco_hydro_88"/>
    <property type="match status" value="1"/>
</dbReference>
<evidence type="ECO:0000256" key="1">
    <source>
        <dbReference type="ARBA" id="ARBA00022801"/>
    </source>
</evidence>
<dbReference type="GO" id="GO:0016787">
    <property type="term" value="F:hydrolase activity"/>
    <property type="evidence" value="ECO:0007669"/>
    <property type="project" value="UniProtKB-KW"/>
</dbReference>
<reference evidence="3 4" key="1">
    <citation type="submission" date="2015-12" db="EMBL/GenBank/DDBJ databases">
        <title>Draft genome sequence of Moniliophthora roreri, the causal agent of frosty pod rot of cacao.</title>
        <authorList>
            <person name="Aime M.C."/>
            <person name="Diaz-Valderrama J.R."/>
            <person name="Kijpornyongpan T."/>
            <person name="Phillips-Mora W."/>
        </authorList>
    </citation>
    <scope>NUCLEOTIDE SEQUENCE [LARGE SCALE GENOMIC DNA]</scope>
    <source>
        <strain evidence="3 4">MCA 2952</strain>
    </source>
</reference>
<evidence type="ECO:0000313" key="4">
    <source>
        <dbReference type="Proteomes" id="UP000054988"/>
    </source>
</evidence>
<dbReference type="InterPro" id="IPR052043">
    <property type="entry name" value="PolySaccharide_Degr_Enz"/>
</dbReference>
<evidence type="ECO:0008006" key="5">
    <source>
        <dbReference type="Google" id="ProtNLM"/>
    </source>
</evidence>
<accession>A0A0W0FII6</accession>
<protein>
    <recommendedName>
        <fullName evidence="5">Cell wall glycosyl hydrolase</fullName>
    </recommendedName>
</protein>
<evidence type="ECO:0000313" key="3">
    <source>
        <dbReference type="EMBL" id="KTB36145.1"/>
    </source>
</evidence>
<dbReference type="PANTHER" id="PTHR33886:SF11">
    <property type="entry name" value="WALL GLYCOSYL HYDROLASE YTER, PUTATIVE (AFU_ORTHOLOGUE AFUA_2G14630)-RELATED"/>
    <property type="match status" value="1"/>
</dbReference>
<dbReference type="Gene3D" id="1.50.10.10">
    <property type="match status" value="1"/>
</dbReference>
<evidence type="ECO:0000256" key="2">
    <source>
        <dbReference type="SAM" id="SignalP"/>
    </source>
</evidence>
<dbReference type="AlphaFoldDB" id="A0A0W0FII6"/>
<comment type="caution">
    <text evidence="3">The sequence shown here is derived from an EMBL/GenBank/DDBJ whole genome shotgun (WGS) entry which is preliminary data.</text>
</comment>
<dbReference type="eggNOG" id="ENOG502RXA5">
    <property type="taxonomic scope" value="Eukaryota"/>
</dbReference>
<sequence>MKIKLSLSFTFLLSSLTYATSTSNYISGNYSLQMAYSTYTRQQGIITGTGGPSELLQSGILQKAFTKLVHQYPGDRYTSTYNEYLTDMISSAVFPVSDAQKDIGYPLDRFSVGNGLLNKFEETQDDKEKYGRAFQALHESIHLQPRNDQGGLWYYNVYSNWSYLDGMYSFAPFYVPYAVKHENGNVTAILADVIKQFDLLWEHCRDNRTGLLVHGYDASKTAVWANPETGASPHVWGRSLGWYAMALVDTLEYLNIWAQSGMLSGDALVGWPDLQEKFKCLVDALVKNVDRDSGGWWQVIDEPGKEGNYIESSGTAMFVYSLFKGSRLGYLQDGTNATQKVDNKNASRYTDVAGKAYEMLVDRFVVKNGNGTLGWNGTVTVCSLNSTASYEYYVGQPLFYNSPLGIGAFILASLEYERFHNVTSDVPWTPLL</sequence>
<name>A0A0W0FII6_MONRR</name>
<proteinExistence type="predicted"/>
<dbReference type="PANTHER" id="PTHR33886">
    <property type="entry name" value="UNSATURATED RHAMNOGALACTURONAN HYDROLASE (EUROFUNG)"/>
    <property type="match status" value="1"/>
</dbReference>